<dbReference type="Gramene" id="OE9A121307T4">
    <property type="protein sequence ID" value="OE9A121307C4"/>
    <property type="gene ID" value="OE9A121307"/>
</dbReference>
<keyword evidence="3 12" id="KW-0493">Microtubule</keyword>
<name>A0A8S0VJ04_OLEEU</name>
<dbReference type="PANTHER" id="PTHR47968">
    <property type="entry name" value="CENTROMERE PROTEIN E"/>
    <property type="match status" value="1"/>
</dbReference>
<dbReference type="AlphaFoldDB" id="A0A8S0VJ04"/>
<dbReference type="GO" id="GO:0007018">
    <property type="term" value="P:microtubule-based movement"/>
    <property type="evidence" value="ECO:0007669"/>
    <property type="project" value="InterPro"/>
</dbReference>
<evidence type="ECO:0000256" key="3">
    <source>
        <dbReference type="ARBA" id="ARBA00022701"/>
    </source>
</evidence>
<gene>
    <name evidence="16" type="ORF">OLEA9_A121307</name>
</gene>
<keyword evidence="5 11" id="KW-0067">ATP-binding</keyword>
<feature type="coiled-coil region" evidence="13">
    <location>
        <begin position="356"/>
        <end position="424"/>
    </location>
</feature>
<evidence type="ECO:0000256" key="14">
    <source>
        <dbReference type="SAM" id="MobiDB-lite"/>
    </source>
</evidence>
<dbReference type="InterPro" id="IPR001752">
    <property type="entry name" value="Kinesin_motor_dom"/>
</dbReference>
<protein>
    <recommendedName>
        <fullName evidence="12">Kinesin-like protein</fullName>
    </recommendedName>
</protein>
<dbReference type="Pfam" id="PF00225">
    <property type="entry name" value="Kinesin"/>
    <property type="match status" value="1"/>
</dbReference>
<keyword evidence="8" id="KW-0206">Cytoskeleton</keyword>
<feature type="binding site" evidence="11">
    <location>
        <begin position="111"/>
        <end position="118"/>
    </location>
    <ligand>
        <name>ATP</name>
        <dbReference type="ChEBI" id="CHEBI:30616"/>
    </ligand>
</feature>
<evidence type="ECO:0000256" key="4">
    <source>
        <dbReference type="ARBA" id="ARBA00022741"/>
    </source>
</evidence>
<organism evidence="16 17">
    <name type="scientific">Olea europaea subsp. europaea</name>
    <dbReference type="NCBI Taxonomy" id="158383"/>
    <lineage>
        <taxon>Eukaryota</taxon>
        <taxon>Viridiplantae</taxon>
        <taxon>Streptophyta</taxon>
        <taxon>Embryophyta</taxon>
        <taxon>Tracheophyta</taxon>
        <taxon>Spermatophyta</taxon>
        <taxon>Magnoliopsida</taxon>
        <taxon>eudicotyledons</taxon>
        <taxon>Gunneridae</taxon>
        <taxon>Pentapetalae</taxon>
        <taxon>asterids</taxon>
        <taxon>lamiids</taxon>
        <taxon>Lamiales</taxon>
        <taxon>Oleaceae</taxon>
        <taxon>Oleeae</taxon>
        <taxon>Olea</taxon>
    </lineage>
</organism>
<feature type="compositionally biased region" description="Basic and acidic residues" evidence="14">
    <location>
        <begin position="429"/>
        <end position="446"/>
    </location>
</feature>
<dbReference type="InterPro" id="IPR027640">
    <property type="entry name" value="Kinesin-like_fam"/>
</dbReference>
<dbReference type="InterPro" id="IPR019821">
    <property type="entry name" value="Kinesin_motor_CS"/>
</dbReference>
<evidence type="ECO:0000313" key="16">
    <source>
        <dbReference type="EMBL" id="CAA3033567.1"/>
    </source>
</evidence>
<evidence type="ECO:0000259" key="15">
    <source>
        <dbReference type="PROSITE" id="PS50067"/>
    </source>
</evidence>
<evidence type="ECO:0000256" key="13">
    <source>
        <dbReference type="SAM" id="Coils"/>
    </source>
</evidence>
<dbReference type="PANTHER" id="PTHR47968:SF18">
    <property type="entry name" value="KINESIN-LIKE PROTEIN KIN-7F"/>
    <property type="match status" value="1"/>
</dbReference>
<dbReference type="InterPro" id="IPR036961">
    <property type="entry name" value="Kinesin_motor_dom_sf"/>
</dbReference>
<dbReference type="SUPFAM" id="SSF52540">
    <property type="entry name" value="P-loop containing nucleoside triphosphate hydrolases"/>
    <property type="match status" value="1"/>
</dbReference>
<evidence type="ECO:0000256" key="11">
    <source>
        <dbReference type="PROSITE-ProRule" id="PRU00283"/>
    </source>
</evidence>
<feature type="region of interest" description="Disordered" evidence="14">
    <location>
        <begin position="429"/>
        <end position="476"/>
    </location>
</feature>
<dbReference type="InterPro" id="IPR027417">
    <property type="entry name" value="P-loop_NTPase"/>
</dbReference>
<dbReference type="InterPro" id="IPR021881">
    <property type="entry name" value="NACK_C"/>
</dbReference>
<sequence length="919" mass="103236">MGAIGGEEMMNWEKVQGMGNVKEEKILVLVRLRPLSENEITRNEVADWECINPTTILYRNSLQERSGLPTAYSFDRVFRGDCATREVYEEGTKDIALSVVGGINSTIFAYGQTSSGKTYTMNGITEYTVADIYDYIQKHEERAFVLKFSAVEIYNEVVRDLLSTDNAPLRLLDDPERGTIIEKLTEETLRDWNHLKELLSICEAQRQIGETSLNETSSRSHQILRLTIESSAREFLGKDNSTALAASVNFVDLAGSERASQALSVGQRLKEGCHINRSLLTLGTVIRKLSKGRHGHVNYRDSKLTRILQPALGGNARTAIICTLSPARSHVEQSRNTLLFASCAKEVSTNAQVNVVMSDKALVKHLQKEVARLETELRVPGPTCDHAVLLRKKDMQIQKLEKEVRELTKQRDIAHSRIEDLLQTVGNDKTSKELKGNRFHNGDIRSDGTLNLPLSENSLDRSSSDSISDTSQGIEETSVRMVEDAEEMCKEVQCIEMDESGQDVTFESPGWSTNQNEERVSTLSDTCNGHDVDEELQQTLPGRSSGILNGHSYGTLEQKILDVQKTIDSLVIPYPDKLSPGASSSISLTAPGSLKLTRSWSCRDNLTTNSSDFDIAELSETTPTGLERSFPGRPEGFQRKHWRLPPSIYGANAARLSRNNSQSSDCSSFIDELKTQNSIQGDEDIPTLGSFVAGLKEMAKLQYEQLGNQVQETGQRGEKNARNLGLDTMHDSLGASSDWPLKFEKLRRSIIELWQACNVPLVHRTYFFLLLKGDFTDSIYIEVEHRRLSFLKETFSNGNPSVQNGRTLSLASSKKALRRERQMLSRLVYKRYTDNERNRIFQEWGISLNSKRRRLQLVQQLWCNVKDMDHNTKSAAIVAKLIGFSEQGQALKEMFGLSFTPTRSSRRSFSWKNSMASLM</sequence>
<feature type="domain" description="Kinesin motor" evidence="15">
    <location>
        <begin position="25"/>
        <end position="347"/>
    </location>
</feature>
<dbReference type="GO" id="GO:0009524">
    <property type="term" value="C:phragmoplast"/>
    <property type="evidence" value="ECO:0007669"/>
    <property type="project" value="UniProtKB-SubCell"/>
</dbReference>
<dbReference type="Gramene" id="OE9A121307T1">
    <property type="protein sequence ID" value="OE9A121307C1"/>
    <property type="gene ID" value="OE9A121307"/>
</dbReference>
<keyword evidence="4 11" id="KW-0547">Nucleotide-binding</keyword>
<dbReference type="Proteomes" id="UP000594638">
    <property type="component" value="Unassembled WGS sequence"/>
</dbReference>
<dbReference type="CDD" id="cd01374">
    <property type="entry name" value="KISc_CENP_E"/>
    <property type="match status" value="1"/>
</dbReference>
<evidence type="ECO:0000256" key="5">
    <source>
        <dbReference type="ARBA" id="ARBA00022840"/>
    </source>
</evidence>
<proteinExistence type="inferred from homology"/>
<dbReference type="Gramene" id="OE9A121307T5">
    <property type="protein sequence ID" value="OE9A121307C5"/>
    <property type="gene ID" value="OE9A121307"/>
</dbReference>
<keyword evidence="17" id="KW-1185">Reference proteome</keyword>
<dbReference type="GO" id="GO:0005524">
    <property type="term" value="F:ATP binding"/>
    <property type="evidence" value="ECO:0007669"/>
    <property type="project" value="UniProtKB-UniRule"/>
</dbReference>
<keyword evidence="7 11" id="KW-0505">Motor protein</keyword>
<evidence type="ECO:0000256" key="9">
    <source>
        <dbReference type="ARBA" id="ARBA00023242"/>
    </source>
</evidence>
<comment type="caution">
    <text evidence="16">The sequence shown here is derived from an EMBL/GenBank/DDBJ whole genome shotgun (WGS) entry which is preliminary data.</text>
</comment>
<evidence type="ECO:0000313" key="17">
    <source>
        <dbReference type="Proteomes" id="UP000594638"/>
    </source>
</evidence>
<accession>A0A8S0VJ04</accession>
<keyword evidence="6 13" id="KW-0175">Coiled coil</keyword>
<dbReference type="SMART" id="SM00129">
    <property type="entry name" value="KISc"/>
    <property type="match status" value="1"/>
</dbReference>
<evidence type="ECO:0000256" key="1">
    <source>
        <dbReference type="ARBA" id="ARBA00004123"/>
    </source>
</evidence>
<dbReference type="GO" id="GO:0000919">
    <property type="term" value="P:cell plate assembly"/>
    <property type="evidence" value="ECO:0007669"/>
    <property type="project" value="UniProtKB-ARBA"/>
</dbReference>
<dbReference type="PRINTS" id="PR00380">
    <property type="entry name" value="KINESINHEAVY"/>
</dbReference>
<dbReference type="OrthoDB" id="3176171at2759"/>
<evidence type="ECO:0000256" key="10">
    <source>
        <dbReference type="ARBA" id="ARBA00060413"/>
    </source>
</evidence>
<evidence type="ECO:0000256" key="8">
    <source>
        <dbReference type="ARBA" id="ARBA00023212"/>
    </source>
</evidence>
<dbReference type="GO" id="GO:0003777">
    <property type="term" value="F:microtubule motor activity"/>
    <property type="evidence" value="ECO:0007669"/>
    <property type="project" value="InterPro"/>
</dbReference>
<evidence type="ECO:0000256" key="7">
    <source>
        <dbReference type="ARBA" id="ARBA00023175"/>
    </source>
</evidence>
<dbReference type="PROSITE" id="PS00411">
    <property type="entry name" value="KINESIN_MOTOR_1"/>
    <property type="match status" value="1"/>
</dbReference>
<dbReference type="Gene3D" id="3.40.850.10">
    <property type="entry name" value="Kinesin motor domain"/>
    <property type="match status" value="1"/>
</dbReference>
<dbReference type="GO" id="GO:0005634">
    <property type="term" value="C:nucleus"/>
    <property type="evidence" value="ECO:0007669"/>
    <property type="project" value="UniProtKB-SubCell"/>
</dbReference>
<keyword evidence="9" id="KW-0539">Nucleus</keyword>
<keyword evidence="8" id="KW-0963">Cytoplasm</keyword>
<evidence type="ECO:0000256" key="2">
    <source>
        <dbReference type="ARBA" id="ARBA00007310"/>
    </source>
</evidence>
<dbReference type="GO" id="GO:0005874">
    <property type="term" value="C:microtubule"/>
    <property type="evidence" value="ECO:0007669"/>
    <property type="project" value="UniProtKB-KW"/>
</dbReference>
<comment type="subcellular location">
    <subcellularLocation>
        <location evidence="10">Cytoplasm</location>
        <location evidence="10">Cytoskeleton</location>
        <location evidence="10">Phragmoplast</location>
    </subcellularLocation>
    <subcellularLocation>
        <location evidence="1">Nucleus</location>
    </subcellularLocation>
</comment>
<reference evidence="16 17" key="1">
    <citation type="submission" date="2019-12" db="EMBL/GenBank/DDBJ databases">
        <authorList>
            <person name="Alioto T."/>
            <person name="Alioto T."/>
            <person name="Gomez Garrido J."/>
        </authorList>
    </citation>
    <scope>NUCLEOTIDE SEQUENCE [LARGE SCALE GENOMIC DNA]</scope>
</reference>
<evidence type="ECO:0000256" key="12">
    <source>
        <dbReference type="RuleBase" id="RU000394"/>
    </source>
</evidence>
<dbReference type="GO" id="GO:0008017">
    <property type="term" value="F:microtubule binding"/>
    <property type="evidence" value="ECO:0007669"/>
    <property type="project" value="InterPro"/>
</dbReference>
<dbReference type="FunFam" id="3.40.850.10:FF:000016">
    <property type="entry name" value="Kinesin-like protein"/>
    <property type="match status" value="1"/>
</dbReference>
<comment type="similarity">
    <text evidence="2">Belongs to the TRAFAC class myosin-kinesin ATPase superfamily. Kinesin family. KIN-7 subfamily.</text>
</comment>
<dbReference type="EMBL" id="CACTIH010010811">
    <property type="protein sequence ID" value="CAA3033567.1"/>
    <property type="molecule type" value="Genomic_DNA"/>
</dbReference>
<dbReference type="PROSITE" id="PS50067">
    <property type="entry name" value="KINESIN_MOTOR_2"/>
    <property type="match status" value="1"/>
</dbReference>
<evidence type="ECO:0000256" key="6">
    <source>
        <dbReference type="ARBA" id="ARBA00023054"/>
    </source>
</evidence>
<dbReference type="Pfam" id="PF11995">
    <property type="entry name" value="DUF3490"/>
    <property type="match status" value="1"/>
</dbReference>